<protein>
    <submittedName>
        <fullName evidence="2">Uncharacterized protein</fullName>
    </submittedName>
</protein>
<sequence length="46" mass="5072">MGILSTCGCPANPPQHVDTLYPTESQNPPRDTANNQKLLEKSFFIP</sequence>
<evidence type="ECO:0000313" key="2">
    <source>
        <dbReference type="EMBL" id="MBB3185684.1"/>
    </source>
</evidence>
<reference evidence="2 3" key="1">
    <citation type="submission" date="2020-08" db="EMBL/GenBank/DDBJ databases">
        <title>Genomic Encyclopedia of Type Strains, Phase III (KMG-III): the genomes of soil and plant-associated and newly described type strains.</title>
        <authorList>
            <person name="Whitman W."/>
        </authorList>
    </citation>
    <scope>NUCLEOTIDE SEQUENCE [LARGE SCALE GENOMIC DNA]</scope>
    <source>
        <strain evidence="2 3">CECT 7341</strain>
    </source>
</reference>
<proteinExistence type="predicted"/>
<feature type="compositionally biased region" description="Polar residues" evidence="1">
    <location>
        <begin position="22"/>
        <end position="37"/>
    </location>
</feature>
<comment type="caution">
    <text evidence="2">The sequence shown here is derived from an EMBL/GenBank/DDBJ whole genome shotgun (WGS) entry which is preliminary data.</text>
</comment>
<accession>A0A7W5DML0</accession>
<dbReference type="EMBL" id="JACHXQ010000016">
    <property type="protein sequence ID" value="MBB3185684.1"/>
    <property type="molecule type" value="Genomic_DNA"/>
</dbReference>
<evidence type="ECO:0000256" key="1">
    <source>
        <dbReference type="SAM" id="MobiDB-lite"/>
    </source>
</evidence>
<dbReference type="Proteomes" id="UP000563050">
    <property type="component" value="Unassembled WGS sequence"/>
</dbReference>
<keyword evidence="3" id="KW-1185">Reference proteome</keyword>
<name>A0A7W5DML0_9GAMM</name>
<feature type="region of interest" description="Disordered" evidence="1">
    <location>
        <begin position="14"/>
        <end position="46"/>
    </location>
</feature>
<evidence type="ECO:0000313" key="3">
    <source>
        <dbReference type="Proteomes" id="UP000563050"/>
    </source>
</evidence>
<dbReference type="AlphaFoldDB" id="A0A7W5DML0"/>
<organism evidence="2 3">
    <name type="scientific">Halomonas fontilapidosi</name>
    <dbReference type="NCBI Taxonomy" id="616675"/>
    <lineage>
        <taxon>Bacteria</taxon>
        <taxon>Pseudomonadati</taxon>
        <taxon>Pseudomonadota</taxon>
        <taxon>Gammaproteobacteria</taxon>
        <taxon>Oceanospirillales</taxon>
        <taxon>Halomonadaceae</taxon>
        <taxon>Halomonas</taxon>
    </lineage>
</organism>
<gene>
    <name evidence="2" type="ORF">FHR95_003275</name>
</gene>